<keyword evidence="1" id="KW-0472">Membrane</keyword>
<gene>
    <name evidence="2" type="ORF">N7E81_14925</name>
</gene>
<dbReference type="Proteomes" id="UP001062165">
    <property type="component" value="Chromosome"/>
</dbReference>
<keyword evidence="3" id="KW-1185">Reference proteome</keyword>
<name>A0ABY6CXL2_9BACT</name>
<evidence type="ECO:0000313" key="2">
    <source>
        <dbReference type="EMBL" id="UXX78652.1"/>
    </source>
</evidence>
<evidence type="ECO:0000313" key="3">
    <source>
        <dbReference type="Proteomes" id="UP001062165"/>
    </source>
</evidence>
<protein>
    <submittedName>
        <fullName evidence="2">Uncharacterized protein</fullName>
    </submittedName>
</protein>
<accession>A0ABY6CXL2</accession>
<proteinExistence type="predicted"/>
<dbReference type="RefSeq" id="WP_263050397.1">
    <property type="nucleotide sequence ID" value="NZ_CP106735.1"/>
</dbReference>
<evidence type="ECO:0000256" key="1">
    <source>
        <dbReference type="SAM" id="Phobius"/>
    </source>
</evidence>
<dbReference type="EMBL" id="CP106735">
    <property type="protein sequence ID" value="UXX78652.1"/>
    <property type="molecule type" value="Genomic_DNA"/>
</dbReference>
<feature type="transmembrane region" description="Helical" evidence="1">
    <location>
        <begin position="27"/>
        <end position="49"/>
    </location>
</feature>
<organism evidence="2 3">
    <name type="scientific">Reichenbachiella carrageenanivorans</name>
    <dbReference type="NCBI Taxonomy" id="2979869"/>
    <lineage>
        <taxon>Bacteria</taxon>
        <taxon>Pseudomonadati</taxon>
        <taxon>Bacteroidota</taxon>
        <taxon>Cytophagia</taxon>
        <taxon>Cytophagales</taxon>
        <taxon>Reichenbachiellaceae</taxon>
        <taxon>Reichenbachiella</taxon>
    </lineage>
</organism>
<reference evidence="2" key="1">
    <citation type="submission" date="2022-10" db="EMBL/GenBank/DDBJ databases">
        <title>Comparative genomics and taxonomic characterization of three novel marine species of genus Reichenbachiella exhibiting antioxidant and polysaccharide degradation activities.</title>
        <authorList>
            <person name="Muhammad N."/>
            <person name="Lee Y.-J."/>
            <person name="Ko J."/>
            <person name="Kim S.-G."/>
        </authorList>
    </citation>
    <scope>NUCLEOTIDE SEQUENCE</scope>
    <source>
        <strain evidence="2">Wsw4-B4</strain>
    </source>
</reference>
<sequence>MKKALSISTLLLLASFSEWIQLLYIDWVYAMRLSMLLFIIGSACAAIFIQMKKLQEDRMYTQKVATEYDEACKINKASQPCTTL</sequence>
<keyword evidence="1" id="KW-0812">Transmembrane</keyword>
<keyword evidence="1" id="KW-1133">Transmembrane helix</keyword>